<evidence type="ECO:0000313" key="2">
    <source>
        <dbReference type="Proteomes" id="UP000055316"/>
    </source>
</evidence>
<evidence type="ECO:0000313" key="1">
    <source>
        <dbReference type="EMBL" id="BAR81506.1"/>
    </source>
</evidence>
<dbReference type="EMBL" id="AP014864">
    <property type="protein sequence ID" value="BAR81506.1"/>
    <property type="molecule type" value="Genomic_DNA"/>
</dbReference>
<reference evidence="1 2" key="1">
    <citation type="submission" date="2015-05" db="EMBL/GenBank/DDBJ databases">
        <title>Whole genome sequence of Bacillus thuringiensis serovar tolworthi Pasteur Institute Standard strain.</title>
        <authorList>
            <person name="Kanda K."/>
            <person name="Nakashima K."/>
            <person name="Nagano Y."/>
        </authorList>
    </citation>
    <scope>NUCLEOTIDE SEQUENCE [LARGE SCALE GENOMIC DNA]</scope>
    <source>
        <strain evidence="1 2">Pasteur Institute Standard strain</strain>
    </source>
</reference>
<accession>A0A9W4ERX2</accession>
<dbReference type="RefSeq" id="WP_060851600.1">
    <property type="nucleotide sequence ID" value="NZ_AP014864.1"/>
</dbReference>
<protein>
    <recommendedName>
        <fullName evidence="3">Phage head-tail adapter protein</fullName>
    </recommendedName>
</protein>
<gene>
    <name evidence="1" type="ORF">KNN_00631</name>
</gene>
<name>A0A9W4ERX2_BACTO</name>
<evidence type="ECO:0008006" key="3">
    <source>
        <dbReference type="Google" id="ProtNLM"/>
    </source>
</evidence>
<dbReference type="AlphaFoldDB" id="A0A9W4ERX2"/>
<proteinExistence type="predicted"/>
<dbReference type="Proteomes" id="UP000055316">
    <property type="component" value="Chromosome"/>
</dbReference>
<sequence>MAIEQHRKTFNDGLVSVKESNTIRNSTKKVIGRKNVEIIKLRFSELSCREADIQFAESIDKKLDMKIETLYAPMFKNKDVDSLTIELRGHSYSIIKADRLKNSMYLYLQKVGGLDDTE</sequence>
<organism evidence="1 2">
    <name type="scientific">Bacillus thuringiensis subsp. tolworthi</name>
    <dbReference type="NCBI Taxonomy" id="1442"/>
    <lineage>
        <taxon>Bacteria</taxon>
        <taxon>Bacillati</taxon>
        <taxon>Bacillota</taxon>
        <taxon>Bacilli</taxon>
        <taxon>Bacillales</taxon>
        <taxon>Bacillaceae</taxon>
        <taxon>Bacillus</taxon>
        <taxon>Bacillus cereus group</taxon>
    </lineage>
</organism>